<sequence length="70" mass="7852">MKKISVVSIILGIIVVSFLSINQFTNNHIDGEVSSDVDTIDSKVDEDQLTPEQMLEKLHAKWLVGNTKIR</sequence>
<dbReference type="Proteomes" id="UP000315711">
    <property type="component" value="Unassembled WGS sequence"/>
</dbReference>
<evidence type="ECO:0000313" key="2">
    <source>
        <dbReference type="Proteomes" id="UP000315711"/>
    </source>
</evidence>
<keyword evidence="2" id="KW-1185">Reference proteome</keyword>
<dbReference type="EMBL" id="VLKZ01000003">
    <property type="protein sequence ID" value="TWI58030.1"/>
    <property type="molecule type" value="Genomic_DNA"/>
</dbReference>
<comment type="caution">
    <text evidence="1">The sequence shown here is derived from an EMBL/GenBank/DDBJ whole genome shotgun (WGS) entry which is preliminary data.</text>
</comment>
<dbReference type="RefSeq" id="WP_144449698.1">
    <property type="nucleotide sequence ID" value="NZ_VLKZ01000003.1"/>
</dbReference>
<dbReference type="AlphaFoldDB" id="A0A562QPA4"/>
<protein>
    <submittedName>
        <fullName evidence="1">Uncharacterized protein</fullName>
    </submittedName>
</protein>
<evidence type="ECO:0000313" key="1">
    <source>
        <dbReference type="EMBL" id="TWI58030.1"/>
    </source>
</evidence>
<reference evidence="1 2" key="1">
    <citation type="journal article" date="2015" name="Stand. Genomic Sci.">
        <title>Genomic Encyclopedia of Bacterial and Archaeal Type Strains, Phase III: the genomes of soil and plant-associated and newly described type strains.</title>
        <authorList>
            <person name="Whitman W.B."/>
            <person name="Woyke T."/>
            <person name="Klenk H.P."/>
            <person name="Zhou Y."/>
            <person name="Lilburn T.G."/>
            <person name="Beck B.J."/>
            <person name="De Vos P."/>
            <person name="Vandamme P."/>
            <person name="Eisen J.A."/>
            <person name="Garrity G."/>
            <person name="Hugenholtz P."/>
            <person name="Kyrpides N.C."/>
        </authorList>
    </citation>
    <scope>NUCLEOTIDE SEQUENCE [LARGE SCALE GENOMIC DNA]</scope>
    <source>
        <strain evidence="1 2">CGMCC 1.10116</strain>
    </source>
</reference>
<organism evidence="1 2">
    <name type="scientific">Halalkalibacter nanhaiisediminis</name>
    <dbReference type="NCBI Taxonomy" id="688079"/>
    <lineage>
        <taxon>Bacteria</taxon>
        <taxon>Bacillati</taxon>
        <taxon>Bacillota</taxon>
        <taxon>Bacilli</taxon>
        <taxon>Bacillales</taxon>
        <taxon>Bacillaceae</taxon>
        <taxon>Halalkalibacter</taxon>
    </lineage>
</organism>
<proteinExistence type="predicted"/>
<accession>A0A562QPA4</accession>
<name>A0A562QPA4_9BACI</name>
<gene>
    <name evidence="1" type="ORF">IQ10_01361</name>
</gene>